<keyword evidence="4 6" id="KW-1133">Transmembrane helix</keyword>
<gene>
    <name evidence="7" type="ORF">N864_16140</name>
</gene>
<protein>
    <recommendedName>
        <fullName evidence="9">Lysoplasmalogenase</fullName>
    </recommendedName>
</protein>
<dbReference type="PANTHER" id="PTHR31885">
    <property type="entry name" value="GH04784P"/>
    <property type="match status" value="1"/>
</dbReference>
<evidence type="ECO:0000313" key="7">
    <source>
        <dbReference type="EMBL" id="EWT06852.1"/>
    </source>
</evidence>
<keyword evidence="8" id="KW-1185">Reference proteome</keyword>
<feature type="transmembrane region" description="Helical" evidence="6">
    <location>
        <begin position="113"/>
        <end position="132"/>
    </location>
</feature>
<dbReference type="EMBL" id="AWQS01000030">
    <property type="protein sequence ID" value="EWT06852.1"/>
    <property type="molecule type" value="Genomic_DNA"/>
</dbReference>
<evidence type="ECO:0008006" key="9">
    <source>
        <dbReference type="Google" id="ProtNLM"/>
    </source>
</evidence>
<comment type="similarity">
    <text evidence="2">Belongs to the TMEM86 family.</text>
</comment>
<evidence type="ECO:0000256" key="4">
    <source>
        <dbReference type="ARBA" id="ARBA00022989"/>
    </source>
</evidence>
<feature type="transmembrane region" description="Helical" evidence="6">
    <location>
        <begin position="144"/>
        <end position="160"/>
    </location>
</feature>
<organism evidence="7 8">
    <name type="scientific">Intrasporangium chromatireducens Q5-1</name>
    <dbReference type="NCBI Taxonomy" id="584657"/>
    <lineage>
        <taxon>Bacteria</taxon>
        <taxon>Bacillati</taxon>
        <taxon>Actinomycetota</taxon>
        <taxon>Actinomycetes</taxon>
        <taxon>Micrococcales</taxon>
        <taxon>Intrasporangiaceae</taxon>
        <taxon>Intrasporangium</taxon>
    </lineage>
</organism>
<dbReference type="OrthoDB" id="4350515at2"/>
<dbReference type="GO" id="GO:0016020">
    <property type="term" value="C:membrane"/>
    <property type="evidence" value="ECO:0007669"/>
    <property type="project" value="UniProtKB-SubCell"/>
</dbReference>
<comment type="caution">
    <text evidence="7">The sequence shown here is derived from an EMBL/GenBank/DDBJ whole genome shotgun (WGS) entry which is preliminary data.</text>
</comment>
<evidence type="ECO:0000313" key="8">
    <source>
        <dbReference type="Proteomes" id="UP000019494"/>
    </source>
</evidence>
<dbReference type="InterPro" id="IPR012506">
    <property type="entry name" value="TMEM86B-like"/>
</dbReference>
<feature type="transmembrane region" description="Helical" evidence="6">
    <location>
        <begin position="6"/>
        <end position="24"/>
    </location>
</feature>
<evidence type="ECO:0000256" key="3">
    <source>
        <dbReference type="ARBA" id="ARBA00022692"/>
    </source>
</evidence>
<comment type="subcellular location">
    <subcellularLocation>
        <location evidence="1">Membrane</location>
        <topology evidence="1">Multi-pass membrane protein</topology>
    </subcellularLocation>
</comment>
<keyword evidence="5 6" id="KW-0472">Membrane</keyword>
<dbReference type="RefSeq" id="WP_051518246.1">
    <property type="nucleotide sequence ID" value="NZ_AWQS01000030.1"/>
</dbReference>
<name>W9GP36_9MICO</name>
<feature type="transmembrane region" description="Helical" evidence="6">
    <location>
        <begin position="88"/>
        <end position="107"/>
    </location>
</feature>
<proteinExistence type="inferred from homology"/>
<reference evidence="8" key="1">
    <citation type="submission" date="2013-08" db="EMBL/GenBank/DDBJ databases">
        <title>Intrasporangium oryzae NRRL B-24470.</title>
        <authorList>
            <person name="Liu H."/>
            <person name="Wang G."/>
        </authorList>
    </citation>
    <scope>NUCLEOTIDE SEQUENCE [LARGE SCALE GENOMIC DNA]</scope>
    <source>
        <strain evidence="8">Q5-1</strain>
    </source>
</reference>
<dbReference type="AlphaFoldDB" id="W9GP36"/>
<dbReference type="PANTHER" id="PTHR31885:SF6">
    <property type="entry name" value="GH04784P"/>
    <property type="match status" value="1"/>
</dbReference>
<sequence length="215" mass="23527">MSTHVWLLSVALGITALLNWSAVLRGDHVVERITKPTFMLLLGGLAWSLFTDSPPVDAPHLTPLLVALGLSLVGDLLLLTATEVRFRLGLLAFLAAHVAFVWTLLTVPGPSGFPWLVLPAVLVVFLMHGRFGRHVVRHAGRDRFAVLVYVLALATLLVVAAVKGDWVVIAGCFLFLVSDTILGHDRFVHERRWAPVTVMVTYHAAQLLIVLGLLR</sequence>
<feature type="transmembrane region" description="Helical" evidence="6">
    <location>
        <begin position="194"/>
        <end position="214"/>
    </location>
</feature>
<evidence type="ECO:0000256" key="2">
    <source>
        <dbReference type="ARBA" id="ARBA00007375"/>
    </source>
</evidence>
<keyword evidence="3 6" id="KW-0812">Transmembrane</keyword>
<evidence type="ECO:0000256" key="1">
    <source>
        <dbReference type="ARBA" id="ARBA00004141"/>
    </source>
</evidence>
<feature type="transmembrane region" description="Helical" evidence="6">
    <location>
        <begin position="62"/>
        <end position="81"/>
    </location>
</feature>
<feature type="transmembrane region" description="Helical" evidence="6">
    <location>
        <begin position="33"/>
        <end position="50"/>
    </location>
</feature>
<dbReference type="Proteomes" id="UP000019494">
    <property type="component" value="Unassembled WGS sequence"/>
</dbReference>
<evidence type="ECO:0000256" key="6">
    <source>
        <dbReference type="SAM" id="Phobius"/>
    </source>
</evidence>
<dbReference type="GO" id="GO:0016787">
    <property type="term" value="F:hydrolase activity"/>
    <property type="evidence" value="ECO:0007669"/>
    <property type="project" value="TreeGrafter"/>
</dbReference>
<evidence type="ECO:0000256" key="5">
    <source>
        <dbReference type="ARBA" id="ARBA00023136"/>
    </source>
</evidence>
<dbReference type="Pfam" id="PF07947">
    <property type="entry name" value="YhhN"/>
    <property type="match status" value="1"/>
</dbReference>
<accession>W9GP36</accession>